<comment type="similarity">
    <text evidence="1">Belongs to the LysR transcriptional regulatory family.</text>
</comment>
<evidence type="ECO:0000256" key="4">
    <source>
        <dbReference type="ARBA" id="ARBA00023163"/>
    </source>
</evidence>
<dbReference type="PROSITE" id="PS50931">
    <property type="entry name" value="HTH_LYSR"/>
    <property type="match status" value="1"/>
</dbReference>
<reference evidence="7" key="1">
    <citation type="submission" date="2015-07" db="EMBL/GenBank/DDBJ databases">
        <authorList>
            <person name="Rodrigo-Torres Lidia"/>
            <person name="Arahal R.David."/>
        </authorList>
    </citation>
    <scope>NUCLEOTIDE SEQUENCE [LARGE SCALE GENOMIC DNA]</scope>
    <source>
        <strain evidence="7">CECT 5096</strain>
    </source>
</reference>
<proteinExistence type="inferred from homology"/>
<name>A0A0M6ZEP6_9HYPH</name>
<dbReference type="RefSeq" id="WP_055111614.1">
    <property type="nucleotide sequence ID" value="NZ_CXWA01000006.1"/>
</dbReference>
<dbReference type="GeneID" id="97670968"/>
<sequence>MPVSPPTPRIPSLNALRAFEAAARLGGFALAAEELGVTPGAVAAQIKSLEEEIGASLFVRSTRGVTLTPIGQRALPAFVEVFDSLGQAVRDLRQDATPHKVHIAALPALAQLWLAPRLPMLRERLPDVDVSVTAMETPPNLKRVPFDLCLFYTNTTPPGGVQLGSEEILPVCVPELARKLTRPEDLKTVSCLTDIAWADDWKLWAQRVMPEADFSPDGPVFSLYSVALQEALSGAGVLMAHKSLVLHHLRKGELVAPFKTQVPLTGRITMWILPSRHHIKILSDVVESLKQSGSVF</sequence>
<evidence type="ECO:0000259" key="5">
    <source>
        <dbReference type="PROSITE" id="PS50931"/>
    </source>
</evidence>
<dbReference type="Pfam" id="PF00126">
    <property type="entry name" value="HTH_1"/>
    <property type="match status" value="1"/>
</dbReference>
<evidence type="ECO:0000256" key="3">
    <source>
        <dbReference type="ARBA" id="ARBA00023125"/>
    </source>
</evidence>
<keyword evidence="3" id="KW-0238">DNA-binding</keyword>
<dbReference type="OrthoDB" id="9813056at2"/>
<dbReference type="STRING" id="311410.LA5095_00490"/>
<dbReference type="Proteomes" id="UP000049983">
    <property type="component" value="Unassembled WGS sequence"/>
</dbReference>
<evidence type="ECO:0000313" key="6">
    <source>
        <dbReference type="EMBL" id="CTQ73374.1"/>
    </source>
</evidence>
<dbReference type="PRINTS" id="PR00039">
    <property type="entry name" value="HTHLYSR"/>
</dbReference>
<dbReference type="GO" id="GO:0006351">
    <property type="term" value="P:DNA-templated transcription"/>
    <property type="evidence" value="ECO:0007669"/>
    <property type="project" value="TreeGrafter"/>
</dbReference>
<keyword evidence="2" id="KW-0805">Transcription regulation</keyword>
<dbReference type="Gene3D" id="3.40.190.10">
    <property type="entry name" value="Periplasmic binding protein-like II"/>
    <property type="match status" value="2"/>
</dbReference>
<dbReference type="EMBL" id="CXWC01000011">
    <property type="protein sequence ID" value="CTQ73374.1"/>
    <property type="molecule type" value="Genomic_DNA"/>
</dbReference>
<evidence type="ECO:0000256" key="1">
    <source>
        <dbReference type="ARBA" id="ARBA00009437"/>
    </source>
</evidence>
<dbReference type="InterPro" id="IPR005119">
    <property type="entry name" value="LysR_subst-bd"/>
</dbReference>
<protein>
    <submittedName>
        <fullName evidence="6">Gcv operon activator</fullName>
    </submittedName>
</protein>
<dbReference type="PANTHER" id="PTHR30537">
    <property type="entry name" value="HTH-TYPE TRANSCRIPTIONAL REGULATOR"/>
    <property type="match status" value="1"/>
</dbReference>
<keyword evidence="7" id="KW-1185">Reference proteome</keyword>
<dbReference type="InterPro" id="IPR036390">
    <property type="entry name" value="WH_DNA-bd_sf"/>
</dbReference>
<dbReference type="InterPro" id="IPR036388">
    <property type="entry name" value="WH-like_DNA-bd_sf"/>
</dbReference>
<dbReference type="SUPFAM" id="SSF53850">
    <property type="entry name" value="Periplasmic binding protein-like II"/>
    <property type="match status" value="1"/>
</dbReference>
<dbReference type="InterPro" id="IPR058163">
    <property type="entry name" value="LysR-type_TF_proteobact-type"/>
</dbReference>
<dbReference type="PANTHER" id="PTHR30537:SF74">
    <property type="entry name" value="HTH-TYPE TRANSCRIPTIONAL REGULATOR TRPI"/>
    <property type="match status" value="1"/>
</dbReference>
<dbReference type="SUPFAM" id="SSF46785">
    <property type="entry name" value="Winged helix' DNA-binding domain"/>
    <property type="match status" value="1"/>
</dbReference>
<dbReference type="AlphaFoldDB" id="A0A0M6ZEP6"/>
<dbReference type="GO" id="GO:0003700">
    <property type="term" value="F:DNA-binding transcription factor activity"/>
    <property type="evidence" value="ECO:0007669"/>
    <property type="project" value="InterPro"/>
</dbReference>
<dbReference type="Pfam" id="PF03466">
    <property type="entry name" value="LysR_substrate"/>
    <property type="match status" value="1"/>
</dbReference>
<feature type="domain" description="HTH lysR-type" evidence="5">
    <location>
        <begin position="11"/>
        <end position="68"/>
    </location>
</feature>
<evidence type="ECO:0000313" key="7">
    <source>
        <dbReference type="Proteomes" id="UP000049983"/>
    </source>
</evidence>
<keyword evidence="4" id="KW-0804">Transcription</keyword>
<organism evidence="6 7">
    <name type="scientific">Roseibium album</name>
    <dbReference type="NCBI Taxonomy" id="311410"/>
    <lineage>
        <taxon>Bacteria</taxon>
        <taxon>Pseudomonadati</taxon>
        <taxon>Pseudomonadota</taxon>
        <taxon>Alphaproteobacteria</taxon>
        <taxon>Hyphomicrobiales</taxon>
        <taxon>Stappiaceae</taxon>
        <taxon>Roseibium</taxon>
    </lineage>
</organism>
<dbReference type="Gene3D" id="1.10.10.10">
    <property type="entry name" value="Winged helix-like DNA-binding domain superfamily/Winged helix DNA-binding domain"/>
    <property type="match status" value="1"/>
</dbReference>
<evidence type="ECO:0000256" key="2">
    <source>
        <dbReference type="ARBA" id="ARBA00023015"/>
    </source>
</evidence>
<dbReference type="InterPro" id="IPR000847">
    <property type="entry name" value="LysR_HTH_N"/>
</dbReference>
<gene>
    <name evidence="6" type="primary">gcvA_13</name>
    <name evidence="6" type="ORF">LA5096_03630</name>
</gene>
<dbReference type="GO" id="GO:0043565">
    <property type="term" value="F:sequence-specific DNA binding"/>
    <property type="evidence" value="ECO:0007669"/>
    <property type="project" value="TreeGrafter"/>
</dbReference>
<accession>A0A0M6ZEP6</accession>